<evidence type="ECO:0000256" key="2">
    <source>
        <dbReference type="ARBA" id="ARBA00023015"/>
    </source>
</evidence>
<dbReference type="SUPFAM" id="SSF88659">
    <property type="entry name" value="Sigma3 and sigma4 domains of RNA polymerase sigma factors"/>
    <property type="match status" value="1"/>
</dbReference>
<dbReference type="InterPro" id="IPR007630">
    <property type="entry name" value="RNA_pol_sigma70_r4"/>
</dbReference>
<evidence type="ECO:0000259" key="6">
    <source>
        <dbReference type="Pfam" id="PF04542"/>
    </source>
</evidence>
<accession>A0A5C4TDI8</accession>
<dbReference type="GO" id="GO:0016987">
    <property type="term" value="F:sigma factor activity"/>
    <property type="evidence" value="ECO:0007669"/>
    <property type="project" value="UniProtKB-KW"/>
</dbReference>
<dbReference type="AlphaFoldDB" id="A0A5C4TDI8"/>
<dbReference type="Proteomes" id="UP000307943">
    <property type="component" value="Unassembled WGS sequence"/>
</dbReference>
<dbReference type="GO" id="GO:0003677">
    <property type="term" value="F:DNA binding"/>
    <property type="evidence" value="ECO:0007669"/>
    <property type="project" value="UniProtKB-KW"/>
</dbReference>
<protein>
    <submittedName>
        <fullName evidence="8">Sigma-70 family RNA polymerase sigma factor</fullName>
    </submittedName>
</protein>
<dbReference type="Gene3D" id="1.10.10.10">
    <property type="entry name" value="Winged helix-like DNA-binding domain superfamily/Winged helix DNA-binding domain"/>
    <property type="match status" value="1"/>
</dbReference>
<dbReference type="EMBL" id="VDCQ01000006">
    <property type="protein sequence ID" value="TNJ67071.1"/>
    <property type="molecule type" value="Genomic_DNA"/>
</dbReference>
<evidence type="ECO:0000256" key="1">
    <source>
        <dbReference type="ARBA" id="ARBA00010641"/>
    </source>
</evidence>
<dbReference type="Pfam" id="PF04542">
    <property type="entry name" value="Sigma70_r2"/>
    <property type="match status" value="1"/>
</dbReference>
<evidence type="ECO:0000256" key="5">
    <source>
        <dbReference type="ARBA" id="ARBA00023163"/>
    </source>
</evidence>
<evidence type="ECO:0000256" key="3">
    <source>
        <dbReference type="ARBA" id="ARBA00023082"/>
    </source>
</evidence>
<dbReference type="InterPro" id="IPR013324">
    <property type="entry name" value="RNA_pol_sigma_r3/r4-like"/>
</dbReference>
<comment type="caution">
    <text evidence="8">The sequence shown here is derived from an EMBL/GenBank/DDBJ whole genome shotgun (WGS) entry which is preliminary data.</text>
</comment>
<dbReference type="Pfam" id="PF04545">
    <property type="entry name" value="Sigma70_r4"/>
    <property type="match status" value="1"/>
</dbReference>
<keyword evidence="3" id="KW-0731">Sigma factor</keyword>
<sequence length="189" mass="22327">MQKATDGELMRLIRGRDRDAFEQLYDRYVKLVYSFALKSVRSEQAAKEIVQLVFTRLWTTEKGYNPDKGQFVNWLITVTRNMTIDYARNQRKHESIVAIEPDQWVKIPDDSLNTPEAKVTRLWVREQIRDAYHLLSDNQIKLIERVYWEGYTLSEIAEMNNEPLGTIKSRLHQSLKVLRKHLTTQEEGT</sequence>
<dbReference type="PANTHER" id="PTHR43133:SF62">
    <property type="entry name" value="RNA POLYMERASE SIGMA FACTOR SIGZ"/>
    <property type="match status" value="1"/>
</dbReference>
<proteinExistence type="inferred from homology"/>
<dbReference type="InterPro" id="IPR007627">
    <property type="entry name" value="RNA_pol_sigma70_r2"/>
</dbReference>
<dbReference type="Gene3D" id="1.10.1740.10">
    <property type="match status" value="1"/>
</dbReference>
<dbReference type="InterPro" id="IPR014284">
    <property type="entry name" value="RNA_pol_sigma-70_dom"/>
</dbReference>
<dbReference type="GO" id="GO:0006352">
    <property type="term" value="P:DNA-templated transcription initiation"/>
    <property type="evidence" value="ECO:0007669"/>
    <property type="project" value="InterPro"/>
</dbReference>
<reference evidence="8 9" key="1">
    <citation type="submission" date="2019-05" db="EMBL/GenBank/DDBJ databases">
        <title>We sequenced the genome of Paenibacillus hemerocallicola KCTC 33185 for further insight into its adaptation and study the phylogeny of Paenibacillus.</title>
        <authorList>
            <person name="Narsing Rao M.P."/>
        </authorList>
    </citation>
    <scope>NUCLEOTIDE SEQUENCE [LARGE SCALE GENOMIC DNA]</scope>
    <source>
        <strain evidence="8 9">KCTC 33185</strain>
    </source>
</reference>
<gene>
    <name evidence="8" type="ORF">FE784_05835</name>
</gene>
<dbReference type="OrthoDB" id="9784272at2"/>
<dbReference type="InterPro" id="IPR013325">
    <property type="entry name" value="RNA_pol_sigma_r2"/>
</dbReference>
<dbReference type="CDD" id="cd06171">
    <property type="entry name" value="Sigma70_r4"/>
    <property type="match status" value="1"/>
</dbReference>
<evidence type="ECO:0000256" key="4">
    <source>
        <dbReference type="ARBA" id="ARBA00023125"/>
    </source>
</evidence>
<dbReference type="NCBIfam" id="TIGR02937">
    <property type="entry name" value="sigma70-ECF"/>
    <property type="match status" value="1"/>
</dbReference>
<name>A0A5C4TDI8_9BACL</name>
<keyword evidence="5" id="KW-0804">Transcription</keyword>
<dbReference type="InterPro" id="IPR039425">
    <property type="entry name" value="RNA_pol_sigma-70-like"/>
</dbReference>
<feature type="domain" description="RNA polymerase sigma-70 region 4" evidence="7">
    <location>
        <begin position="135"/>
        <end position="180"/>
    </location>
</feature>
<feature type="domain" description="RNA polymerase sigma-70 region 2" evidence="6">
    <location>
        <begin position="24"/>
        <end position="92"/>
    </location>
</feature>
<evidence type="ECO:0000313" key="9">
    <source>
        <dbReference type="Proteomes" id="UP000307943"/>
    </source>
</evidence>
<organism evidence="8 9">
    <name type="scientific">Paenibacillus hemerocallicola</name>
    <dbReference type="NCBI Taxonomy" id="1172614"/>
    <lineage>
        <taxon>Bacteria</taxon>
        <taxon>Bacillati</taxon>
        <taxon>Bacillota</taxon>
        <taxon>Bacilli</taxon>
        <taxon>Bacillales</taxon>
        <taxon>Paenibacillaceae</taxon>
        <taxon>Paenibacillus</taxon>
    </lineage>
</organism>
<evidence type="ECO:0000259" key="7">
    <source>
        <dbReference type="Pfam" id="PF04545"/>
    </source>
</evidence>
<keyword evidence="9" id="KW-1185">Reference proteome</keyword>
<keyword evidence="4" id="KW-0238">DNA-binding</keyword>
<dbReference type="RefSeq" id="WP_139601206.1">
    <property type="nucleotide sequence ID" value="NZ_VDCQ01000006.1"/>
</dbReference>
<dbReference type="PANTHER" id="PTHR43133">
    <property type="entry name" value="RNA POLYMERASE ECF-TYPE SIGMA FACTO"/>
    <property type="match status" value="1"/>
</dbReference>
<dbReference type="InterPro" id="IPR036388">
    <property type="entry name" value="WH-like_DNA-bd_sf"/>
</dbReference>
<evidence type="ECO:0000313" key="8">
    <source>
        <dbReference type="EMBL" id="TNJ67071.1"/>
    </source>
</evidence>
<dbReference type="SUPFAM" id="SSF88946">
    <property type="entry name" value="Sigma2 domain of RNA polymerase sigma factors"/>
    <property type="match status" value="1"/>
</dbReference>
<comment type="similarity">
    <text evidence="1">Belongs to the sigma-70 factor family. ECF subfamily.</text>
</comment>
<keyword evidence="2" id="KW-0805">Transcription regulation</keyword>